<dbReference type="Pfam" id="PF02357">
    <property type="entry name" value="NusG"/>
    <property type="match status" value="1"/>
</dbReference>
<proteinExistence type="predicted"/>
<dbReference type="EnsemblBacteria" id="ABF91060">
    <property type="protein sequence ID" value="ABF91060"/>
    <property type="gene ID" value="MXAN_3950"/>
</dbReference>
<dbReference type="InterPro" id="IPR043425">
    <property type="entry name" value="NusG-like"/>
</dbReference>
<keyword evidence="1" id="KW-0889">Transcription antitermination</keyword>
<evidence type="ECO:0000259" key="4">
    <source>
        <dbReference type="SMART" id="SM00738"/>
    </source>
</evidence>
<dbReference type="InterPro" id="IPR036735">
    <property type="entry name" value="NGN_dom_sf"/>
</dbReference>
<sequence length="168" mass="18296">MPGPRCAENDWVALLVRVNHEKVAAAQLGKHGYEFFLPTYTPPKSSGVKAKLPLFPGYLFCRYQPLNPYRIVRAPGVIRLLGGDAGPEAVPAQELEAIRRVADSGVSSNPCDYLRVGQRVRIIEGPLTGLEGSLVTSKSQLRFIVSVGLLQRSVSVEVSAEQLEPITD</sequence>
<dbReference type="PANTHER" id="PTHR30265">
    <property type="entry name" value="RHO-INTERACTING TRANSCRIPTION TERMINATION FACTOR NUSG"/>
    <property type="match status" value="1"/>
</dbReference>
<dbReference type="AlphaFoldDB" id="Q1D5E3"/>
<dbReference type="EMBL" id="CP000113">
    <property type="protein sequence ID" value="ABF91060.1"/>
    <property type="molecule type" value="Genomic_DNA"/>
</dbReference>
<dbReference type="KEGG" id="mxa:MXAN_3950"/>
<accession>Q1D5E3</accession>
<evidence type="ECO:0000256" key="1">
    <source>
        <dbReference type="ARBA" id="ARBA00022814"/>
    </source>
</evidence>
<dbReference type="eggNOG" id="COG0250">
    <property type="taxonomic scope" value="Bacteria"/>
</dbReference>
<dbReference type="SMART" id="SM00738">
    <property type="entry name" value="NGN"/>
    <property type="match status" value="1"/>
</dbReference>
<dbReference type="RefSeq" id="WP_011553960.1">
    <property type="nucleotide sequence ID" value="NC_008095.1"/>
</dbReference>
<dbReference type="SUPFAM" id="SSF82679">
    <property type="entry name" value="N-utilization substance G protein NusG, N-terminal domain"/>
    <property type="match status" value="1"/>
</dbReference>
<dbReference type="GO" id="GO:0006354">
    <property type="term" value="P:DNA-templated transcription elongation"/>
    <property type="evidence" value="ECO:0007669"/>
    <property type="project" value="InterPro"/>
</dbReference>
<feature type="domain" description="NusG-like N-terminal" evidence="4">
    <location>
        <begin position="8"/>
        <end position="102"/>
    </location>
</feature>
<keyword evidence="2" id="KW-0805">Transcription regulation</keyword>
<reference evidence="5 6" key="1">
    <citation type="journal article" date="2006" name="Proc. Natl. Acad. Sci. U.S.A.">
        <title>Evolution of sensory complexity recorded in a myxobacterial genome.</title>
        <authorList>
            <person name="Goldman B.S."/>
            <person name="Nierman W.C."/>
            <person name="Kaiser D."/>
            <person name="Slater S.C."/>
            <person name="Durkin A.S."/>
            <person name="Eisen J.A."/>
            <person name="Ronning C.M."/>
            <person name="Barbazuk W.B."/>
            <person name="Blanchard M."/>
            <person name="Field C."/>
            <person name="Halling C."/>
            <person name="Hinkle G."/>
            <person name="Iartchuk O."/>
            <person name="Kim H.S."/>
            <person name="Mackenzie C."/>
            <person name="Madupu R."/>
            <person name="Miller N."/>
            <person name="Shvartsbeyn A."/>
            <person name="Sullivan S.A."/>
            <person name="Vaudin M."/>
            <person name="Wiegand R."/>
            <person name="Kaplan H.B."/>
        </authorList>
    </citation>
    <scope>NUCLEOTIDE SEQUENCE [LARGE SCALE GENOMIC DNA]</scope>
    <source>
        <strain evidence="6">DK1622</strain>
    </source>
</reference>
<keyword evidence="6" id="KW-1185">Reference proteome</keyword>
<dbReference type="Proteomes" id="UP000002402">
    <property type="component" value="Chromosome"/>
</dbReference>
<name>Q1D5E3_MYXXD</name>
<dbReference type="PANTHER" id="PTHR30265:SF4">
    <property type="entry name" value="KOW MOTIF FAMILY PROTEIN, EXPRESSED"/>
    <property type="match status" value="1"/>
</dbReference>
<dbReference type="STRING" id="246197.MXAN_3950"/>
<evidence type="ECO:0000256" key="2">
    <source>
        <dbReference type="ARBA" id="ARBA00023015"/>
    </source>
</evidence>
<dbReference type="HOGENOM" id="CLU_067287_5_1_7"/>
<dbReference type="SUPFAM" id="SSF50104">
    <property type="entry name" value="Translation proteins SH3-like domain"/>
    <property type="match status" value="1"/>
</dbReference>
<dbReference type="OrthoDB" id="9790639at2"/>
<evidence type="ECO:0000313" key="5">
    <source>
        <dbReference type="EMBL" id="ABF91060.1"/>
    </source>
</evidence>
<dbReference type="SMR" id="Q1D5E3"/>
<dbReference type="CDD" id="cd09893">
    <property type="entry name" value="NGN_SP_TaA"/>
    <property type="match status" value="1"/>
</dbReference>
<dbReference type="GeneID" id="41361282"/>
<dbReference type="CDD" id="cd06091">
    <property type="entry name" value="KOW_NusG"/>
    <property type="match status" value="1"/>
</dbReference>
<keyword evidence="3" id="KW-0804">Transcription</keyword>
<evidence type="ECO:0000256" key="3">
    <source>
        <dbReference type="ARBA" id="ARBA00023163"/>
    </source>
</evidence>
<protein>
    <submittedName>
        <fullName evidence="5">NusG-like protein</fullName>
    </submittedName>
</protein>
<dbReference type="Gene3D" id="3.30.70.940">
    <property type="entry name" value="NusG, N-terminal domain"/>
    <property type="match status" value="1"/>
</dbReference>
<evidence type="ECO:0000313" key="6">
    <source>
        <dbReference type="Proteomes" id="UP000002402"/>
    </source>
</evidence>
<dbReference type="GO" id="GO:0031564">
    <property type="term" value="P:transcription antitermination"/>
    <property type="evidence" value="ECO:0007669"/>
    <property type="project" value="UniProtKB-KW"/>
</dbReference>
<organism evidence="5 6">
    <name type="scientific">Myxococcus xanthus (strain DK1622)</name>
    <dbReference type="NCBI Taxonomy" id="246197"/>
    <lineage>
        <taxon>Bacteria</taxon>
        <taxon>Pseudomonadati</taxon>
        <taxon>Myxococcota</taxon>
        <taxon>Myxococcia</taxon>
        <taxon>Myxococcales</taxon>
        <taxon>Cystobacterineae</taxon>
        <taxon>Myxococcaceae</taxon>
        <taxon>Myxococcus</taxon>
    </lineage>
</organism>
<gene>
    <name evidence="5" type="primary">taA</name>
    <name evidence="5" type="ordered locus">MXAN_3950</name>
</gene>
<dbReference type="InterPro" id="IPR008991">
    <property type="entry name" value="Translation_prot_SH3-like_sf"/>
</dbReference>
<dbReference type="InterPro" id="IPR006645">
    <property type="entry name" value="NGN-like_dom"/>
</dbReference>